<dbReference type="AlphaFoldDB" id="A0A1H3YLP3"/>
<evidence type="ECO:0000313" key="3">
    <source>
        <dbReference type="EMBL" id="SEA12433.1"/>
    </source>
</evidence>
<dbReference type="PIRSF" id="PIRSF017082">
    <property type="entry name" value="YflP"/>
    <property type="match status" value="1"/>
</dbReference>
<dbReference type="InterPro" id="IPR042100">
    <property type="entry name" value="Bug_dom1"/>
</dbReference>
<keyword evidence="4" id="KW-1185">Reference proteome</keyword>
<organism evidence="3 4">
    <name type="scientific">Marinobacterium iners DSM 11526</name>
    <dbReference type="NCBI Taxonomy" id="1122198"/>
    <lineage>
        <taxon>Bacteria</taxon>
        <taxon>Pseudomonadati</taxon>
        <taxon>Pseudomonadota</taxon>
        <taxon>Gammaproteobacteria</taxon>
        <taxon>Oceanospirillales</taxon>
        <taxon>Oceanospirillaceae</taxon>
        <taxon>Marinobacterium</taxon>
    </lineage>
</organism>
<dbReference type="Gene3D" id="3.40.190.10">
    <property type="entry name" value="Periplasmic binding protein-like II"/>
    <property type="match status" value="1"/>
</dbReference>
<dbReference type="STRING" id="1122198.SAMN02745729_101524"/>
<comment type="similarity">
    <text evidence="1">Belongs to the UPF0065 (bug) family.</text>
</comment>
<evidence type="ECO:0000256" key="1">
    <source>
        <dbReference type="ARBA" id="ARBA00006987"/>
    </source>
</evidence>
<keyword evidence="3" id="KW-0675">Receptor</keyword>
<dbReference type="PANTHER" id="PTHR42928:SF5">
    <property type="entry name" value="BLR1237 PROTEIN"/>
    <property type="match status" value="1"/>
</dbReference>
<feature type="chain" id="PRO_5017402958" evidence="2">
    <location>
        <begin position="27"/>
        <end position="315"/>
    </location>
</feature>
<feature type="signal peptide" evidence="2">
    <location>
        <begin position="1"/>
        <end position="26"/>
    </location>
</feature>
<dbReference type="Proteomes" id="UP000242469">
    <property type="component" value="Unassembled WGS sequence"/>
</dbReference>
<sequence length="315" mass="33706">MKKLTKILSIATLAISPILASAPAIAEYPERPVKFIVPWPPGDLEDIITRMIAEEMTKQTGTPASVINKPGGGGIVGALDVAQARPDGQTIGSFVADILTTHIHSGNAPYDQTTFEPVGIFLDYPFVIATKADAPYNNLEELAKYSQANDVSLGHFGYQALPTALTFKAAKQEGIRIASDSAFDENNCSTLATGDADIINTTTQLILSCLKSGEVKLLTSITQERLSIAPEVATLAEQTGITQTLWNGLFVKKGTPTEVKEKVAEIAQAALKSDRIKGLSNTTGAGIYWIGDSAAEEMIAKDFESSKELLEFMNK</sequence>
<proteinExistence type="inferred from homology"/>
<evidence type="ECO:0000256" key="2">
    <source>
        <dbReference type="SAM" id="SignalP"/>
    </source>
</evidence>
<dbReference type="PANTHER" id="PTHR42928">
    <property type="entry name" value="TRICARBOXYLATE-BINDING PROTEIN"/>
    <property type="match status" value="1"/>
</dbReference>
<protein>
    <submittedName>
        <fullName evidence="3">Tripartite-type tricarboxylate transporter, receptor component TctC</fullName>
    </submittedName>
</protein>
<evidence type="ECO:0000313" key="4">
    <source>
        <dbReference type="Proteomes" id="UP000242469"/>
    </source>
</evidence>
<dbReference type="RefSeq" id="WP_091822593.1">
    <property type="nucleotide sequence ID" value="NZ_FNRJ01000001.1"/>
</dbReference>
<keyword evidence="2" id="KW-0732">Signal</keyword>
<dbReference type="Gene3D" id="3.40.190.150">
    <property type="entry name" value="Bordetella uptake gene, domain 1"/>
    <property type="match status" value="1"/>
</dbReference>
<dbReference type="OrthoDB" id="5171643at2"/>
<dbReference type="EMBL" id="FNRJ01000001">
    <property type="protein sequence ID" value="SEA12433.1"/>
    <property type="molecule type" value="Genomic_DNA"/>
</dbReference>
<name>A0A1H3YLP3_9GAMM</name>
<accession>A0A1H3YLP3</accession>
<dbReference type="Pfam" id="PF03401">
    <property type="entry name" value="TctC"/>
    <property type="match status" value="1"/>
</dbReference>
<dbReference type="InterPro" id="IPR005064">
    <property type="entry name" value="BUG"/>
</dbReference>
<dbReference type="CDD" id="cd07012">
    <property type="entry name" value="PBP2_Bug_TTT"/>
    <property type="match status" value="1"/>
</dbReference>
<gene>
    <name evidence="3" type="ORF">SAMN02745729_101524</name>
</gene>
<reference evidence="4" key="1">
    <citation type="submission" date="2016-10" db="EMBL/GenBank/DDBJ databases">
        <authorList>
            <person name="Varghese N."/>
            <person name="Submissions S."/>
        </authorList>
    </citation>
    <scope>NUCLEOTIDE SEQUENCE [LARGE SCALE GENOMIC DNA]</scope>
    <source>
        <strain evidence="4">DSM 11526</strain>
    </source>
</reference>